<protein>
    <submittedName>
        <fullName evidence="1">Uncharacterized protein</fullName>
    </submittedName>
</protein>
<dbReference type="Proteomes" id="UP000230731">
    <property type="component" value="Unassembled WGS sequence"/>
</dbReference>
<proteinExistence type="predicted"/>
<accession>A0A2M6X092</accession>
<dbReference type="EMBL" id="PEZP01000004">
    <property type="protein sequence ID" value="PIT98481.1"/>
    <property type="molecule type" value="Genomic_DNA"/>
</dbReference>
<name>A0A2M6X092_9BACT</name>
<gene>
    <name evidence="1" type="ORF">COT71_00330</name>
</gene>
<evidence type="ECO:0000313" key="2">
    <source>
        <dbReference type="Proteomes" id="UP000230731"/>
    </source>
</evidence>
<comment type="caution">
    <text evidence="1">The sequence shown here is derived from an EMBL/GenBank/DDBJ whole genome shotgun (WGS) entry which is preliminary data.</text>
</comment>
<organism evidence="1 2">
    <name type="scientific">Candidatus Andersenbacteria bacterium CG10_big_fil_rev_8_21_14_0_10_54_11</name>
    <dbReference type="NCBI Taxonomy" id="1974485"/>
    <lineage>
        <taxon>Bacteria</taxon>
        <taxon>Candidatus Anderseniibacteriota</taxon>
    </lineage>
</organism>
<reference evidence="2" key="1">
    <citation type="submission" date="2017-09" db="EMBL/GenBank/DDBJ databases">
        <title>Depth-based differentiation of microbial function through sediment-hosted aquifers and enrichment of novel symbionts in the deep terrestrial subsurface.</title>
        <authorList>
            <person name="Probst A.J."/>
            <person name="Ladd B."/>
            <person name="Jarett J.K."/>
            <person name="Geller-Mcgrath D.E."/>
            <person name="Sieber C.M.K."/>
            <person name="Emerson J.B."/>
            <person name="Anantharaman K."/>
            <person name="Thomas B.C."/>
            <person name="Malmstrom R."/>
            <person name="Stieglmeier M."/>
            <person name="Klingl A."/>
            <person name="Woyke T."/>
            <person name="Ryan C.M."/>
            <person name="Banfield J.F."/>
        </authorList>
    </citation>
    <scope>NUCLEOTIDE SEQUENCE [LARGE SCALE GENOMIC DNA]</scope>
</reference>
<sequence length="126" mass="14485">MSTPVSAAAKYRLAAWLDYCLSSQSQPKTTDCLAFDRERALQRDDTRVAAFYRFVEKHCVCGRCNQSISLNEENVLVRVGGRIEFRHERCLGQDVALPAVKRDQWLQNFFARFKQKKTKLPVKVAS</sequence>
<evidence type="ECO:0000313" key="1">
    <source>
        <dbReference type="EMBL" id="PIT98481.1"/>
    </source>
</evidence>
<dbReference type="AlphaFoldDB" id="A0A2M6X092"/>